<organism evidence="2 3">
    <name type="scientific">Eleusine coracana subsp. coracana</name>
    <dbReference type="NCBI Taxonomy" id="191504"/>
    <lineage>
        <taxon>Eukaryota</taxon>
        <taxon>Viridiplantae</taxon>
        <taxon>Streptophyta</taxon>
        <taxon>Embryophyta</taxon>
        <taxon>Tracheophyta</taxon>
        <taxon>Spermatophyta</taxon>
        <taxon>Magnoliopsida</taxon>
        <taxon>Liliopsida</taxon>
        <taxon>Poales</taxon>
        <taxon>Poaceae</taxon>
        <taxon>PACMAD clade</taxon>
        <taxon>Chloridoideae</taxon>
        <taxon>Cynodonteae</taxon>
        <taxon>Eleusininae</taxon>
        <taxon>Eleusine</taxon>
    </lineage>
</organism>
<gene>
    <name evidence="2" type="primary">ga08471</name>
    <name evidence="2" type="ORF">PR202_ga08471</name>
</gene>
<sequence length="74" mass="7525">MVATGTAPRRHSSPASVLLRFRGCGPSAAPGGGGRAPAAAAAPACHRETHGDLSVSAVDRDSAESPHHSRRLME</sequence>
<dbReference type="Proteomes" id="UP001054889">
    <property type="component" value="Unassembled WGS sequence"/>
</dbReference>
<reference evidence="2" key="2">
    <citation type="submission" date="2021-12" db="EMBL/GenBank/DDBJ databases">
        <title>Resequencing data analysis of finger millet.</title>
        <authorList>
            <person name="Hatakeyama M."/>
            <person name="Aluri S."/>
            <person name="Balachadran M.T."/>
            <person name="Sivarajan S.R."/>
            <person name="Poveda L."/>
            <person name="Shimizu-Inatsugi R."/>
            <person name="Schlapbach R."/>
            <person name="Sreeman S.M."/>
            <person name="Shimizu K.K."/>
        </authorList>
    </citation>
    <scope>NUCLEOTIDE SEQUENCE</scope>
</reference>
<keyword evidence="3" id="KW-1185">Reference proteome</keyword>
<reference evidence="2" key="1">
    <citation type="journal article" date="2018" name="DNA Res.">
        <title>Multiple hybrid de novo genome assembly of finger millet, an orphan allotetraploid crop.</title>
        <authorList>
            <person name="Hatakeyama M."/>
            <person name="Aluri S."/>
            <person name="Balachadran M.T."/>
            <person name="Sivarajan S.R."/>
            <person name="Patrignani A."/>
            <person name="Gruter S."/>
            <person name="Poveda L."/>
            <person name="Shimizu-Inatsugi R."/>
            <person name="Baeten J."/>
            <person name="Francoijs K.J."/>
            <person name="Nataraja K.N."/>
            <person name="Reddy Y.A.N."/>
            <person name="Phadnis S."/>
            <person name="Ravikumar R.L."/>
            <person name="Schlapbach R."/>
            <person name="Sreeman S.M."/>
            <person name="Shimizu K.K."/>
        </authorList>
    </citation>
    <scope>NUCLEOTIDE SEQUENCE</scope>
</reference>
<evidence type="ECO:0000256" key="1">
    <source>
        <dbReference type="SAM" id="MobiDB-lite"/>
    </source>
</evidence>
<feature type="region of interest" description="Disordered" evidence="1">
    <location>
        <begin position="21"/>
        <end position="74"/>
    </location>
</feature>
<comment type="caution">
    <text evidence="2">The sequence shown here is derived from an EMBL/GenBank/DDBJ whole genome shotgun (WGS) entry which is preliminary data.</text>
</comment>
<accession>A0AAV5C1U8</accession>
<name>A0AAV5C1U8_ELECO</name>
<proteinExistence type="predicted"/>
<evidence type="ECO:0000313" key="2">
    <source>
        <dbReference type="EMBL" id="GJM92044.1"/>
    </source>
</evidence>
<dbReference type="AlphaFoldDB" id="A0AAV5C1U8"/>
<evidence type="ECO:0000313" key="3">
    <source>
        <dbReference type="Proteomes" id="UP001054889"/>
    </source>
</evidence>
<dbReference type="EMBL" id="BQKI01000004">
    <property type="protein sequence ID" value="GJM92044.1"/>
    <property type="molecule type" value="Genomic_DNA"/>
</dbReference>
<protein>
    <submittedName>
        <fullName evidence="2">Uncharacterized protein</fullName>
    </submittedName>
</protein>
<feature type="compositionally biased region" description="Basic and acidic residues" evidence="1">
    <location>
        <begin position="58"/>
        <end position="74"/>
    </location>
</feature>